<dbReference type="PANTHER" id="PTHR24082:SF502">
    <property type="entry name" value="STEROID HORMONE RECEPTOR FAMILY MEMBER CNR14"/>
    <property type="match status" value="1"/>
</dbReference>
<accession>G0N1Z1</accession>
<evidence type="ECO:0000256" key="7">
    <source>
        <dbReference type="ARBA" id="ARBA00023163"/>
    </source>
</evidence>
<dbReference type="GO" id="GO:0008270">
    <property type="term" value="F:zinc ion binding"/>
    <property type="evidence" value="ECO:0007669"/>
    <property type="project" value="UniProtKB-KW"/>
</dbReference>
<dbReference type="CDD" id="cd06916">
    <property type="entry name" value="NR_DBD_like"/>
    <property type="match status" value="1"/>
</dbReference>
<dbReference type="AlphaFoldDB" id="G0N1Z1"/>
<evidence type="ECO:0000256" key="9">
    <source>
        <dbReference type="ARBA" id="ARBA00023242"/>
    </source>
</evidence>
<keyword evidence="6" id="KW-0238">DNA-binding</keyword>
<evidence type="ECO:0000256" key="10">
    <source>
        <dbReference type="SAM" id="MobiDB-lite"/>
    </source>
</evidence>
<dbReference type="GO" id="GO:0004879">
    <property type="term" value="F:nuclear receptor activity"/>
    <property type="evidence" value="ECO:0007669"/>
    <property type="project" value="TreeGrafter"/>
</dbReference>
<dbReference type="OMA" id="FFRTHHE"/>
<dbReference type="GO" id="GO:0009755">
    <property type="term" value="P:hormone-mediated signaling pathway"/>
    <property type="evidence" value="ECO:0007669"/>
    <property type="project" value="TreeGrafter"/>
</dbReference>
<name>G0N1Z1_CAEBE</name>
<dbReference type="PANTHER" id="PTHR24082">
    <property type="entry name" value="NUCLEAR HORMONE RECEPTOR"/>
    <property type="match status" value="1"/>
</dbReference>
<protein>
    <recommendedName>
        <fullName evidence="11">Nuclear receptor domain-containing protein</fullName>
    </recommendedName>
</protein>
<dbReference type="Pfam" id="PF00105">
    <property type="entry name" value="zf-C4"/>
    <property type="match status" value="1"/>
</dbReference>
<dbReference type="eggNOG" id="KOG4846">
    <property type="taxonomic scope" value="Eukaryota"/>
</dbReference>
<dbReference type="PROSITE" id="PS00031">
    <property type="entry name" value="NUCLEAR_REC_DBD_1"/>
    <property type="match status" value="1"/>
</dbReference>
<evidence type="ECO:0000256" key="8">
    <source>
        <dbReference type="ARBA" id="ARBA00023170"/>
    </source>
</evidence>
<evidence type="ECO:0000256" key="4">
    <source>
        <dbReference type="ARBA" id="ARBA00022833"/>
    </source>
</evidence>
<dbReference type="STRING" id="135651.G0N1Z1"/>
<dbReference type="GO" id="GO:0030154">
    <property type="term" value="P:cell differentiation"/>
    <property type="evidence" value="ECO:0007669"/>
    <property type="project" value="TreeGrafter"/>
</dbReference>
<feature type="domain" description="Nuclear receptor" evidence="11">
    <location>
        <begin position="65"/>
        <end position="137"/>
    </location>
</feature>
<dbReference type="Gene3D" id="3.30.50.10">
    <property type="entry name" value="Erythroid Transcription Factor GATA-1, subunit A"/>
    <property type="match status" value="1"/>
</dbReference>
<dbReference type="InterPro" id="IPR001628">
    <property type="entry name" value="Znf_hrmn_rcpt"/>
</dbReference>
<evidence type="ECO:0000313" key="13">
    <source>
        <dbReference type="Proteomes" id="UP000008068"/>
    </source>
</evidence>
<dbReference type="GO" id="GO:0000122">
    <property type="term" value="P:negative regulation of transcription by RNA polymerase II"/>
    <property type="evidence" value="ECO:0007669"/>
    <property type="project" value="TreeGrafter"/>
</dbReference>
<evidence type="ECO:0000256" key="2">
    <source>
        <dbReference type="ARBA" id="ARBA00022723"/>
    </source>
</evidence>
<dbReference type="PRINTS" id="PR00047">
    <property type="entry name" value="STROIDFINGER"/>
</dbReference>
<dbReference type="OrthoDB" id="6081310at2759"/>
<reference evidence="13" key="1">
    <citation type="submission" date="2011-07" db="EMBL/GenBank/DDBJ databases">
        <authorList>
            <consortium name="Caenorhabditis brenneri Sequencing and Analysis Consortium"/>
            <person name="Wilson R.K."/>
        </authorList>
    </citation>
    <scope>NUCLEOTIDE SEQUENCE [LARGE SCALE GENOMIC DNA]</scope>
    <source>
        <strain evidence="13">PB2801</strain>
    </source>
</reference>
<dbReference type="Proteomes" id="UP000008068">
    <property type="component" value="Unassembled WGS sequence"/>
</dbReference>
<evidence type="ECO:0000313" key="12">
    <source>
        <dbReference type="EMBL" id="EGT50356.1"/>
    </source>
</evidence>
<dbReference type="Gene3D" id="1.10.565.10">
    <property type="entry name" value="Retinoid X Receptor"/>
    <property type="match status" value="1"/>
</dbReference>
<feature type="region of interest" description="Disordered" evidence="10">
    <location>
        <begin position="137"/>
        <end position="187"/>
    </location>
</feature>
<dbReference type="SMART" id="SM00399">
    <property type="entry name" value="ZnF_C4"/>
    <property type="match status" value="1"/>
</dbReference>
<feature type="compositionally biased region" description="Polar residues" evidence="10">
    <location>
        <begin position="1"/>
        <end position="10"/>
    </location>
</feature>
<dbReference type="PROSITE" id="PS51030">
    <property type="entry name" value="NUCLEAR_REC_DBD_2"/>
    <property type="match status" value="1"/>
</dbReference>
<feature type="compositionally biased region" description="Polar residues" evidence="10">
    <location>
        <begin position="153"/>
        <end position="174"/>
    </location>
</feature>
<dbReference type="GO" id="GO:0000978">
    <property type="term" value="F:RNA polymerase II cis-regulatory region sequence-specific DNA binding"/>
    <property type="evidence" value="ECO:0007669"/>
    <property type="project" value="TreeGrafter"/>
</dbReference>
<dbReference type="EMBL" id="GL379828">
    <property type="protein sequence ID" value="EGT50356.1"/>
    <property type="molecule type" value="Genomic_DNA"/>
</dbReference>
<dbReference type="InterPro" id="IPR050234">
    <property type="entry name" value="Nuclear_hormone_rcpt_NR1"/>
</dbReference>
<keyword evidence="8" id="KW-0675">Receptor</keyword>
<feature type="region of interest" description="Disordered" evidence="10">
    <location>
        <begin position="1"/>
        <end position="34"/>
    </location>
</feature>
<dbReference type="InParanoid" id="G0N1Z1"/>
<evidence type="ECO:0000256" key="3">
    <source>
        <dbReference type="ARBA" id="ARBA00022771"/>
    </source>
</evidence>
<dbReference type="SUPFAM" id="SSF57716">
    <property type="entry name" value="Glucocorticoid receptor-like (DNA-binding domain)"/>
    <property type="match status" value="1"/>
</dbReference>
<dbReference type="GO" id="GO:0045944">
    <property type="term" value="P:positive regulation of transcription by RNA polymerase II"/>
    <property type="evidence" value="ECO:0007669"/>
    <property type="project" value="TreeGrafter"/>
</dbReference>
<dbReference type="HOGENOM" id="CLU_042336_0_0_1"/>
<proteinExistence type="inferred from homology"/>
<keyword evidence="7" id="KW-0804">Transcription</keyword>
<evidence type="ECO:0000256" key="5">
    <source>
        <dbReference type="ARBA" id="ARBA00023015"/>
    </source>
</evidence>
<keyword evidence="9" id="KW-0539">Nucleus</keyword>
<dbReference type="InterPro" id="IPR035500">
    <property type="entry name" value="NHR-like_dom_sf"/>
</dbReference>
<comment type="similarity">
    <text evidence="1">Belongs to the nuclear hormone receptor family.</text>
</comment>
<keyword evidence="2" id="KW-0479">Metal-binding</keyword>
<keyword evidence="4" id="KW-0862">Zinc</keyword>
<evidence type="ECO:0000256" key="6">
    <source>
        <dbReference type="ARBA" id="ARBA00023125"/>
    </source>
</evidence>
<organism evidence="13">
    <name type="scientific">Caenorhabditis brenneri</name>
    <name type="common">Nematode worm</name>
    <dbReference type="NCBI Taxonomy" id="135651"/>
    <lineage>
        <taxon>Eukaryota</taxon>
        <taxon>Metazoa</taxon>
        <taxon>Ecdysozoa</taxon>
        <taxon>Nematoda</taxon>
        <taxon>Chromadorea</taxon>
        <taxon>Rhabditida</taxon>
        <taxon>Rhabditina</taxon>
        <taxon>Rhabditomorpha</taxon>
        <taxon>Rhabditoidea</taxon>
        <taxon>Rhabditidae</taxon>
        <taxon>Peloderinae</taxon>
        <taxon>Caenorhabditis</taxon>
    </lineage>
</organism>
<dbReference type="SUPFAM" id="SSF48508">
    <property type="entry name" value="Nuclear receptor ligand-binding domain"/>
    <property type="match status" value="1"/>
</dbReference>
<evidence type="ECO:0000256" key="1">
    <source>
        <dbReference type="ARBA" id="ARBA00005993"/>
    </source>
</evidence>
<evidence type="ECO:0000259" key="11">
    <source>
        <dbReference type="PROSITE" id="PS51030"/>
    </source>
</evidence>
<dbReference type="InterPro" id="IPR013088">
    <property type="entry name" value="Znf_NHR/GATA"/>
</dbReference>
<gene>
    <name evidence="12" type="ORF">CAEBREN_11145</name>
</gene>
<keyword evidence="5" id="KW-0805">Transcription regulation</keyword>
<feature type="compositionally biased region" description="Polar residues" evidence="10">
    <location>
        <begin position="17"/>
        <end position="34"/>
    </location>
</feature>
<keyword evidence="3" id="KW-0863">Zinc-finger</keyword>
<sequence length="438" mass="50362">MFPQSSAHQNQNKDFDSNLGNHPTTSNSSYQNHGVTEEVPINVDSEYAPEKIERLKKWNWNKGSGFACKVCGDTAVGNNYGVQSCEGCKCFFRRNNPKADTLKCTKKQNCNFKYERCSFCRLRRCFEVGMRSMHNPDATFPFNQEKDSPPVNEPSSSSQDKGSSNTTHEPSGLQTVETEDELVESSEEKDTIKKIRTIINNFNEGWSYSENNLGKLVRQEFKTKYIEESTAARLNAWELYSVEMEKELQSLILPFIASLEDDLNAEDKYELFKRYAFPMYLIRISRGLTSDGLMLSDGRVISPTQLSMLYGDKLARMMIQFAESLVSTTCSDSDIAMFTAFIFYQPFIRDQAEAYQIENLFGFLKARCEFKELFSQHTVISEVDEQVYFDMFDLMPKLGRLNKMYHEMIRFLKPYGGRFSAQVLFKEFSGIVSLEKSV</sequence>
<keyword evidence="13" id="KW-1185">Reference proteome</keyword>